<dbReference type="InterPro" id="IPR029035">
    <property type="entry name" value="DHS-like_NAD/FAD-binding_dom"/>
</dbReference>
<dbReference type="Pfam" id="PF13289">
    <property type="entry name" value="SIR2_2"/>
    <property type="match status" value="1"/>
</dbReference>
<sequence>MRWSQPFLNDLARRQVVVVLGAGVSKNSISRDGRKRPPLWKEFLELGVAQCGPRGTQHIKSAIKAGDYLHACEWLQKRMDDDWIDFLRGQFLTPGYKESELHDKIFRLDQRVTFSLNIDTIYETFVTSQTSGKTISKQFYDEDVHAFLRDHSDYIIKIHGSIDAPNKIIFSQKDYALARVENSLFYQILDACILSHTILFIGCGVSDPDVNLLLENQNFRFPNSLPHYMITPSKIGSDLEESLRKNRNLKCIKYDDQDNHAELSKLIEELIQKVDSHRTPTTS</sequence>
<proteinExistence type="predicted"/>
<gene>
    <name evidence="1" type="ORF">SAMN05428998_11596</name>
</gene>
<dbReference type="Proteomes" id="UP000192917">
    <property type="component" value="Unassembled WGS sequence"/>
</dbReference>
<accession>A0A1Y6C9P2</accession>
<keyword evidence="2" id="KW-1185">Reference proteome</keyword>
<dbReference type="STRING" id="560819.SAMN05428998_11596"/>
<dbReference type="EMBL" id="FWZX01000015">
    <property type="protein sequence ID" value="SMF43848.1"/>
    <property type="molecule type" value="Genomic_DNA"/>
</dbReference>
<name>A0A1Y6C9P2_9PROT</name>
<reference evidence="1 2" key="1">
    <citation type="submission" date="2017-04" db="EMBL/GenBank/DDBJ databases">
        <authorList>
            <person name="Afonso C.L."/>
            <person name="Miller P.J."/>
            <person name="Scott M.A."/>
            <person name="Spackman E."/>
            <person name="Goraichik I."/>
            <person name="Dimitrov K.M."/>
            <person name="Suarez D.L."/>
            <person name="Swayne D.E."/>
        </authorList>
    </citation>
    <scope>NUCLEOTIDE SEQUENCE [LARGE SCALE GENOMIC DNA]</scope>
    <source>
        <strain evidence="1 2">USBA 355</strain>
    </source>
</reference>
<protein>
    <submittedName>
        <fullName evidence="1">SIR2-like domain-containing protein</fullName>
    </submittedName>
</protein>
<evidence type="ECO:0000313" key="1">
    <source>
        <dbReference type="EMBL" id="SMF43848.1"/>
    </source>
</evidence>
<evidence type="ECO:0000313" key="2">
    <source>
        <dbReference type="Proteomes" id="UP000192917"/>
    </source>
</evidence>
<dbReference type="SUPFAM" id="SSF52467">
    <property type="entry name" value="DHS-like NAD/FAD-binding domain"/>
    <property type="match status" value="1"/>
</dbReference>
<organism evidence="1 2">
    <name type="scientific">Tistlia consotensis USBA 355</name>
    <dbReference type="NCBI Taxonomy" id="560819"/>
    <lineage>
        <taxon>Bacteria</taxon>
        <taxon>Pseudomonadati</taxon>
        <taxon>Pseudomonadota</taxon>
        <taxon>Alphaproteobacteria</taxon>
        <taxon>Rhodospirillales</taxon>
        <taxon>Rhodovibrionaceae</taxon>
        <taxon>Tistlia</taxon>
    </lineage>
</organism>
<dbReference type="AlphaFoldDB" id="A0A1Y6C9P2"/>
<dbReference type="RefSeq" id="WP_085124056.1">
    <property type="nucleotide sequence ID" value="NZ_FWZX01000015.1"/>
</dbReference>